<accession>A0AC35TGP1</accession>
<evidence type="ECO:0000313" key="1">
    <source>
        <dbReference type="Proteomes" id="UP000095286"/>
    </source>
</evidence>
<proteinExistence type="predicted"/>
<sequence length="809" mass="92295">MARKVNAGPPVYTVPAMDVLRIHKDSPLSAQMTDGITKMPADKLIDILDKILKNAEKEMTPINGIEANLENANLLYFRVIKILGVIQKSHPLMNFNTHPYLKVIMEKSIKQVEYIERQARNYHNEHPLAPSSFLGESDEEAPPPNVDNNEIKPKDLYILYKKDTEILILDVREKRHGQIEFPNMSRVQIVKIEHNLLNKQHTFKHFMDSIGAKEKASINAREYDIVIIAGSGEGGVDTERQDCLKQVISYNNYTYSSSWNRIKLLEGGYKNWELIYPAMYKEFTQYDGPGSQSDHVTFLKMVSKLKETRTQDGTYPNLDLNKENEERMDEGTPYVHPTPAASVLSSYDNEFSDYYSSEKEKPMPAFTMPPGRDEMTSPPKKRSYVPRETSFPVTPTLPPRPSNNVIKPTPLTVQKPQIPSRGLKGPAIAKQEQYFKRLTDIYQAALSDIESRSVRGGVVRGGTGFQNMGNTCFMSATLQALLHTDKLNLLFTYDRLHKIVNNDNIHGTQGVISAVYASLVAAYWSGSFQVIVPENFLVTFKEYVNESLADRQQHDAHEFHMFLVDSLHEDTNQVTQRVSFEQNYTGYDLVADYEDYALRSALFARSEIGELFNSRIVVHLKCKKCGTTSVTFEDSPQIQVQMPSNNMKCAGGARLNDCLKSHFDDSVLEDGWKCAKCKVVSPASRDVKIWKLPTYLVIQLKRFEYDGIDYSKNEIFCQFDIKCLNMAPFLHPHSKTYNKSITNYELYSVTNHKGTLRAGHYYSYTKNDGNWSNYNDSRVTEIPENHLCGEAAYILYYKLTNQPTNNKTN</sequence>
<name>A0AC35TGP1_9BILA</name>
<organism evidence="1 2">
    <name type="scientific">Rhabditophanes sp. KR3021</name>
    <dbReference type="NCBI Taxonomy" id="114890"/>
    <lineage>
        <taxon>Eukaryota</taxon>
        <taxon>Metazoa</taxon>
        <taxon>Ecdysozoa</taxon>
        <taxon>Nematoda</taxon>
        <taxon>Chromadorea</taxon>
        <taxon>Rhabditida</taxon>
        <taxon>Tylenchina</taxon>
        <taxon>Panagrolaimomorpha</taxon>
        <taxon>Strongyloidoidea</taxon>
        <taxon>Alloionematidae</taxon>
        <taxon>Rhabditophanes</taxon>
    </lineage>
</organism>
<reference evidence="2" key="1">
    <citation type="submission" date="2016-11" db="UniProtKB">
        <authorList>
            <consortium name="WormBaseParasite"/>
        </authorList>
    </citation>
    <scope>IDENTIFICATION</scope>
    <source>
        <strain evidence="2">KR3021</strain>
    </source>
</reference>
<dbReference type="Proteomes" id="UP000095286">
    <property type="component" value="Unplaced"/>
</dbReference>
<protein>
    <submittedName>
        <fullName evidence="2">Ubiquitin carboxyl-terminal hydrolase</fullName>
    </submittedName>
</protein>
<dbReference type="WBParaSite" id="RSKR_0000035400.1">
    <property type="protein sequence ID" value="RSKR_0000035400.1"/>
    <property type="gene ID" value="RSKR_0000035400"/>
</dbReference>
<evidence type="ECO:0000313" key="2">
    <source>
        <dbReference type="WBParaSite" id="RSKR_0000035400.1"/>
    </source>
</evidence>